<sequence length="233" mass="27120">MVSVRKRKMARSSVGKVSRRKKDTHKKIRKFGNQIIAENWDNKLTLSQNYERLGLKVRLGKKTGGVEKHLKVIKPIKVDDEDEGDLVDDDENKKEADQEKIDPYDPANILEGTAKLIKNDDGKVVKVIYGTKKLDAEEQDSNVIEISRKVTKDSSVVKALEKLASSEVKHEKLISEREIEWLRKLETKYGDDYEAMKWDRKLNPFQESTGKLRKRFKDLHEFEERHNDTEERA</sequence>
<comment type="similarity">
    <text evidence="3">Belongs to the NOP16 family.</text>
</comment>
<evidence type="ECO:0000256" key="5">
    <source>
        <dbReference type="ARBA" id="ARBA00023242"/>
    </source>
</evidence>
<name>A0A7D9GX53_DEKBR</name>
<evidence type="ECO:0000313" key="7">
    <source>
        <dbReference type="EMBL" id="VUG16020.1"/>
    </source>
</evidence>
<dbReference type="GO" id="GO:0005730">
    <property type="term" value="C:nucleolus"/>
    <property type="evidence" value="ECO:0007669"/>
    <property type="project" value="UniProtKB-SubCell"/>
</dbReference>
<gene>
    <name evidence="7" type="primary">NOP16</name>
    <name evidence="7" type="ORF">DEBR0S1_05490G</name>
</gene>
<evidence type="ECO:0000256" key="3">
    <source>
        <dbReference type="ARBA" id="ARBA00008479"/>
    </source>
</evidence>
<feature type="region of interest" description="Disordered" evidence="6">
    <location>
        <begin position="1"/>
        <end position="25"/>
    </location>
</feature>
<accession>A0A7D9GX53</accession>
<dbReference type="AlphaFoldDB" id="A0A7D9GX53"/>
<reference evidence="7 8" key="1">
    <citation type="submission" date="2019-07" db="EMBL/GenBank/DDBJ databases">
        <authorList>
            <person name="Friedrich A."/>
            <person name="Schacherer J."/>
        </authorList>
    </citation>
    <scope>NUCLEOTIDE SEQUENCE [LARGE SCALE GENOMIC DNA]</scope>
</reference>
<proteinExistence type="inferred from homology"/>
<keyword evidence="8" id="KW-1185">Reference proteome</keyword>
<evidence type="ECO:0000256" key="1">
    <source>
        <dbReference type="ARBA" id="ARBA00002889"/>
    </source>
</evidence>
<dbReference type="PANTHER" id="PTHR13243:SF1">
    <property type="entry name" value="NUCLEOLAR PROTEIN 16"/>
    <property type="match status" value="1"/>
</dbReference>
<evidence type="ECO:0000313" key="8">
    <source>
        <dbReference type="Proteomes" id="UP000478008"/>
    </source>
</evidence>
<dbReference type="EMBL" id="CABFWN010000001">
    <property type="protein sequence ID" value="VUG16020.1"/>
    <property type="molecule type" value="Genomic_DNA"/>
</dbReference>
<keyword evidence="5" id="KW-0539">Nucleus</keyword>
<dbReference type="GO" id="GO:0042273">
    <property type="term" value="P:ribosomal large subunit biogenesis"/>
    <property type="evidence" value="ECO:0007669"/>
    <property type="project" value="TreeGrafter"/>
</dbReference>
<feature type="compositionally biased region" description="Basic residues" evidence="6">
    <location>
        <begin position="1"/>
        <end position="10"/>
    </location>
</feature>
<evidence type="ECO:0000256" key="4">
    <source>
        <dbReference type="ARBA" id="ARBA00015522"/>
    </source>
</evidence>
<dbReference type="PANTHER" id="PTHR13243">
    <property type="entry name" value="HSPC111 PROTEIN-RELATED"/>
    <property type="match status" value="1"/>
</dbReference>
<comment type="function">
    <text evidence="1">Involved in the biogenesis of the 60S ribosomal subunit.</text>
</comment>
<organism evidence="7 8">
    <name type="scientific">Dekkera bruxellensis</name>
    <name type="common">Brettanomyces custersii</name>
    <dbReference type="NCBI Taxonomy" id="5007"/>
    <lineage>
        <taxon>Eukaryota</taxon>
        <taxon>Fungi</taxon>
        <taxon>Dikarya</taxon>
        <taxon>Ascomycota</taxon>
        <taxon>Saccharomycotina</taxon>
        <taxon>Pichiomycetes</taxon>
        <taxon>Pichiales</taxon>
        <taxon>Pichiaceae</taxon>
        <taxon>Brettanomyces</taxon>
    </lineage>
</organism>
<evidence type="ECO:0000256" key="2">
    <source>
        <dbReference type="ARBA" id="ARBA00004604"/>
    </source>
</evidence>
<protein>
    <recommendedName>
        <fullName evidence="4">Nucleolar protein 16</fullName>
    </recommendedName>
</protein>
<dbReference type="InterPro" id="IPR019002">
    <property type="entry name" value="Ribosome_biogenesis_Nop16"/>
</dbReference>
<dbReference type="Pfam" id="PF09420">
    <property type="entry name" value="Nop16"/>
    <property type="match status" value="1"/>
</dbReference>
<comment type="subcellular location">
    <subcellularLocation>
        <location evidence="2">Nucleus</location>
        <location evidence="2">Nucleolus</location>
    </subcellularLocation>
</comment>
<dbReference type="Proteomes" id="UP000478008">
    <property type="component" value="Unassembled WGS sequence"/>
</dbReference>
<evidence type="ECO:0000256" key="6">
    <source>
        <dbReference type="SAM" id="MobiDB-lite"/>
    </source>
</evidence>